<name>A0A645JA28_9ZZZZ</name>
<proteinExistence type="predicted"/>
<gene>
    <name evidence="1" type="ORF">SDC9_208236</name>
</gene>
<accession>A0A645JA28</accession>
<sequence length="152" mass="16845">MLQHFHTGHHIKTGRLLLRQLLDADLMVLNIGRSRLQSMQLRDAQSLGCQIDTHHLGPLARHGVRQNASATAHIQHTLVRQWCLGVDPVQSQGVDLMQWLEFTLGIPPAMGQAGEFFQFCRVGIDSVAHGAIVRDYRDGSGIKKAPLPGLFV</sequence>
<comment type="caution">
    <text evidence="1">The sequence shown here is derived from an EMBL/GenBank/DDBJ whole genome shotgun (WGS) entry which is preliminary data.</text>
</comment>
<reference evidence="1" key="1">
    <citation type="submission" date="2019-08" db="EMBL/GenBank/DDBJ databases">
        <authorList>
            <person name="Kucharzyk K."/>
            <person name="Murdoch R.W."/>
            <person name="Higgins S."/>
            <person name="Loffler F."/>
        </authorList>
    </citation>
    <scope>NUCLEOTIDE SEQUENCE</scope>
</reference>
<protein>
    <submittedName>
        <fullName evidence="1">Uncharacterized protein</fullName>
    </submittedName>
</protein>
<dbReference type="EMBL" id="VSSQ01135861">
    <property type="protein sequence ID" value="MPN60508.1"/>
    <property type="molecule type" value="Genomic_DNA"/>
</dbReference>
<evidence type="ECO:0000313" key="1">
    <source>
        <dbReference type="EMBL" id="MPN60508.1"/>
    </source>
</evidence>
<organism evidence="1">
    <name type="scientific">bioreactor metagenome</name>
    <dbReference type="NCBI Taxonomy" id="1076179"/>
    <lineage>
        <taxon>unclassified sequences</taxon>
        <taxon>metagenomes</taxon>
        <taxon>ecological metagenomes</taxon>
    </lineage>
</organism>
<dbReference type="AlphaFoldDB" id="A0A645JA28"/>